<evidence type="ECO:0000313" key="2">
    <source>
        <dbReference type="Proteomes" id="UP001170954"/>
    </source>
</evidence>
<accession>A0ABT7NKI9</accession>
<evidence type="ECO:0000313" key="1">
    <source>
        <dbReference type="EMBL" id="MDM1047737.1"/>
    </source>
</evidence>
<proteinExistence type="predicted"/>
<keyword evidence="2" id="KW-1185">Reference proteome</keyword>
<dbReference type="InterPro" id="IPR011042">
    <property type="entry name" value="6-blade_b-propeller_TolB-like"/>
</dbReference>
<dbReference type="Proteomes" id="UP001170954">
    <property type="component" value="Unassembled WGS sequence"/>
</dbReference>
<dbReference type="InterPro" id="IPR011659">
    <property type="entry name" value="WD40"/>
</dbReference>
<protein>
    <submittedName>
        <fullName evidence="1">PD40 domain-containing protein</fullName>
    </submittedName>
</protein>
<comment type="caution">
    <text evidence="1">The sequence shown here is derived from an EMBL/GenBank/DDBJ whole genome shotgun (WGS) entry which is preliminary data.</text>
</comment>
<dbReference type="Pfam" id="PF07676">
    <property type="entry name" value="PD40"/>
    <property type="match status" value="1"/>
</dbReference>
<reference evidence="1" key="1">
    <citation type="submission" date="2020-06" db="EMBL/GenBank/DDBJ databases">
        <authorList>
            <person name="Dong N."/>
        </authorList>
    </citation>
    <scope>NUCLEOTIDE SEQUENCE</scope>
    <source>
        <strain evidence="1">R1692</strain>
    </source>
</reference>
<gene>
    <name evidence="1" type="ORF">HX018_05740</name>
</gene>
<organism evidence="1 2">
    <name type="scientific">Sphingobacterium hotanense</name>
    <dbReference type="NCBI Taxonomy" id="649196"/>
    <lineage>
        <taxon>Bacteria</taxon>
        <taxon>Pseudomonadati</taxon>
        <taxon>Bacteroidota</taxon>
        <taxon>Sphingobacteriia</taxon>
        <taxon>Sphingobacteriales</taxon>
        <taxon>Sphingobacteriaceae</taxon>
        <taxon>Sphingobacterium</taxon>
    </lineage>
</organism>
<sequence length="345" mass="38564">MHSFVPYRNFESKYFKDERMKHLAASILITICCFFLGCSKEENNGGDNRADSLYPTELKGTIYYDWATEGILKISLPDGTGGSFIPDDSKLNNFDISRDGKTKLTVVNASTLGQYDVRFTISDINTGAVVEEFIYNGPGLSAYCKGHLSPDNSLILVTSNEKEDGITVLKRNGEFVSRIVDINGERLDFNVSALWLPDNHFLMTHGDYIIRVAPPYTSGTLVKEMDYEDWGELAVDRNGTQLALRIANHIHTMGIDGSNLKQVTNSNFTESEPVFSPDGKYLLLGSYYRYSGEGFGRLWQLSIIPNDGRQYTTNPDAEDNSPGVIPVIWKGKEKIESGSGQMVWR</sequence>
<dbReference type="Gene3D" id="2.120.10.30">
    <property type="entry name" value="TolB, C-terminal domain"/>
    <property type="match status" value="1"/>
</dbReference>
<name>A0ABT7NKI9_9SPHI</name>
<dbReference type="EMBL" id="JACAGK010000011">
    <property type="protein sequence ID" value="MDM1047737.1"/>
    <property type="molecule type" value="Genomic_DNA"/>
</dbReference>
<dbReference type="SUPFAM" id="SSF82171">
    <property type="entry name" value="DPP6 N-terminal domain-like"/>
    <property type="match status" value="1"/>
</dbReference>
<reference evidence="1" key="2">
    <citation type="journal article" date="2022" name="Sci. Total Environ.">
        <title>Prevalence, transmission, and molecular epidemiology of tet(X)-positive bacteria among humans, animals, and environmental niches in China: An epidemiological, and genomic-based study.</title>
        <authorList>
            <person name="Dong N."/>
            <person name="Zeng Y."/>
            <person name="Cai C."/>
            <person name="Sun C."/>
            <person name="Lu J."/>
            <person name="Liu C."/>
            <person name="Zhou H."/>
            <person name="Sun Q."/>
            <person name="Shu L."/>
            <person name="Wang H."/>
            <person name="Wang Y."/>
            <person name="Wang S."/>
            <person name="Wu C."/>
            <person name="Chan E.W."/>
            <person name="Chen G."/>
            <person name="Shen Z."/>
            <person name="Chen S."/>
            <person name="Zhang R."/>
        </authorList>
    </citation>
    <scope>NUCLEOTIDE SEQUENCE</scope>
    <source>
        <strain evidence="1">R1692</strain>
    </source>
</reference>